<gene>
    <name evidence="2" type="ORF">OCTVUL_1B030092</name>
</gene>
<evidence type="ECO:0000313" key="3">
    <source>
        <dbReference type="Proteomes" id="UP001162480"/>
    </source>
</evidence>
<name>A0AA36AK25_OCTVU</name>
<evidence type="ECO:0000256" key="1">
    <source>
        <dbReference type="SAM" id="MobiDB-lite"/>
    </source>
</evidence>
<accession>A0AA36AK25</accession>
<dbReference type="AlphaFoldDB" id="A0AA36AK25"/>
<keyword evidence="3" id="KW-1185">Reference proteome</keyword>
<dbReference type="EMBL" id="OX597815">
    <property type="protein sequence ID" value="CAI9717504.1"/>
    <property type="molecule type" value="Genomic_DNA"/>
</dbReference>
<feature type="region of interest" description="Disordered" evidence="1">
    <location>
        <begin position="1"/>
        <end position="22"/>
    </location>
</feature>
<evidence type="ECO:0000313" key="2">
    <source>
        <dbReference type="EMBL" id="CAI9717504.1"/>
    </source>
</evidence>
<proteinExistence type="predicted"/>
<reference evidence="2" key="1">
    <citation type="submission" date="2023-08" db="EMBL/GenBank/DDBJ databases">
        <authorList>
            <person name="Alioto T."/>
            <person name="Alioto T."/>
            <person name="Gomez Garrido J."/>
        </authorList>
    </citation>
    <scope>NUCLEOTIDE SEQUENCE</scope>
</reference>
<organism evidence="2 3">
    <name type="scientific">Octopus vulgaris</name>
    <name type="common">Common octopus</name>
    <dbReference type="NCBI Taxonomy" id="6645"/>
    <lineage>
        <taxon>Eukaryota</taxon>
        <taxon>Metazoa</taxon>
        <taxon>Spiralia</taxon>
        <taxon>Lophotrochozoa</taxon>
        <taxon>Mollusca</taxon>
        <taxon>Cephalopoda</taxon>
        <taxon>Coleoidea</taxon>
        <taxon>Octopodiformes</taxon>
        <taxon>Octopoda</taxon>
        <taxon>Incirrata</taxon>
        <taxon>Octopodidae</taxon>
        <taxon>Octopus</taxon>
    </lineage>
</organism>
<protein>
    <submittedName>
        <fullName evidence="2">Uncharacterized protein</fullName>
    </submittedName>
</protein>
<sequence length="69" mass="7613">MCPEGLEVDTSGELPDEADNSGDKVVSVTKEIMINIYNIIDKFSFCIAFSPWAQSRIPLSVGFKVKIFA</sequence>
<dbReference type="Proteomes" id="UP001162480">
    <property type="component" value="Chromosome 2"/>
</dbReference>